<dbReference type="Gene3D" id="3.40.190.10">
    <property type="entry name" value="Periplasmic binding protein-like II"/>
    <property type="match status" value="1"/>
</dbReference>
<reference evidence="14" key="1">
    <citation type="submission" date="2015-12" db="EMBL/GenBank/DDBJ databases">
        <title>De novo transcriptome assembly of four potential Pierce s Disease insect vectors from Arizona vineyards.</title>
        <authorList>
            <person name="Tassone E.E."/>
        </authorList>
    </citation>
    <scope>NUCLEOTIDE SEQUENCE</scope>
</reference>
<keyword evidence="4 12" id="KW-0812">Transmembrane</keyword>
<dbReference type="InterPro" id="IPR015683">
    <property type="entry name" value="Ionotropic_Glu_rcpt"/>
</dbReference>
<sequence>FRTKGRFKHIQEATNEHDFHPAVTAKQYKIYSALYDEPNKKNNFKCKTCNPNQDLIKQHLVELIKRATLNVLLHKMDPYLTVDKKNGIEVSGFIGELWKVLQSQLRFRSYYELVEFNEGKKILQRGGADIMLSPYAIESNDLDMYDISMPITTSWYELYIRTEDDDGSSVSYMMAFSNNLWFAFSCTFCLFTLLLWGIPHFRKKYGLENPNHHTHVTFNSCNNYFGCSQGLQKKSLQNSNNFVDSLLAVIGSMAQQGVLISSRVTSVRVVLLCVYIFSLLMYTSYSAVLVSRLAVGKPNLPFNDISSIAGNDEYSLCVRTNSYIYSIFKENDSSNRIKQKWVSVINQPPCQRSPSTTEEMAYNLCKKKVIILESRNIMSQLIFKENACHMIRMNHFHYGTAHINILLRKNFTYTSLFKEKLIQLHTSGLIQLLEQRFLKRSSPYQTTSWNNSVTLGHIKDLIFLYSCAIILSILLLGLEKVIYYNKL</sequence>
<evidence type="ECO:0000256" key="2">
    <source>
        <dbReference type="ARBA" id="ARBA00008685"/>
    </source>
</evidence>
<keyword evidence="8" id="KW-0675">Receptor</keyword>
<evidence type="ECO:0000259" key="13">
    <source>
        <dbReference type="Pfam" id="PF00060"/>
    </source>
</evidence>
<evidence type="ECO:0000256" key="5">
    <source>
        <dbReference type="ARBA" id="ARBA00022989"/>
    </source>
</evidence>
<feature type="domain" description="Ionotropic glutamate receptor C-terminal" evidence="13">
    <location>
        <begin position="178"/>
        <end position="358"/>
    </location>
</feature>
<evidence type="ECO:0000256" key="3">
    <source>
        <dbReference type="ARBA" id="ARBA00022448"/>
    </source>
</evidence>
<evidence type="ECO:0000256" key="6">
    <source>
        <dbReference type="ARBA" id="ARBA00023065"/>
    </source>
</evidence>
<feature type="transmembrane region" description="Helical" evidence="12">
    <location>
        <begin position="462"/>
        <end position="484"/>
    </location>
</feature>
<dbReference type="SUPFAM" id="SSF53850">
    <property type="entry name" value="Periplasmic binding protein-like II"/>
    <property type="match status" value="1"/>
</dbReference>
<evidence type="ECO:0000256" key="12">
    <source>
        <dbReference type="SAM" id="Phobius"/>
    </source>
</evidence>
<evidence type="ECO:0000256" key="4">
    <source>
        <dbReference type="ARBA" id="ARBA00022692"/>
    </source>
</evidence>
<evidence type="ECO:0000256" key="8">
    <source>
        <dbReference type="ARBA" id="ARBA00023170"/>
    </source>
</evidence>
<dbReference type="EMBL" id="GEDC01016499">
    <property type="protein sequence ID" value="JAS20799.1"/>
    <property type="molecule type" value="Transcribed_RNA"/>
</dbReference>
<keyword evidence="3" id="KW-0813">Transport</keyword>
<dbReference type="GO" id="GO:0016020">
    <property type="term" value="C:membrane"/>
    <property type="evidence" value="ECO:0007669"/>
    <property type="project" value="UniProtKB-SubCell"/>
</dbReference>
<evidence type="ECO:0000256" key="11">
    <source>
        <dbReference type="ARBA" id="ARBA00023303"/>
    </source>
</evidence>
<comment type="subcellular location">
    <subcellularLocation>
        <location evidence="1">Membrane</location>
        <topology evidence="1">Multi-pass membrane protein</topology>
    </subcellularLocation>
</comment>
<feature type="transmembrane region" description="Helical" evidence="12">
    <location>
        <begin position="269"/>
        <end position="290"/>
    </location>
</feature>
<keyword evidence="10" id="KW-1071">Ligand-gated ion channel</keyword>
<evidence type="ECO:0000256" key="1">
    <source>
        <dbReference type="ARBA" id="ARBA00004141"/>
    </source>
</evidence>
<keyword evidence="6" id="KW-0406">Ion transport</keyword>
<keyword evidence="5 12" id="KW-1133">Transmembrane helix</keyword>
<dbReference type="AlphaFoldDB" id="A0A1B6D521"/>
<dbReference type="Pfam" id="PF00060">
    <property type="entry name" value="Lig_chan"/>
    <property type="match status" value="1"/>
</dbReference>
<keyword evidence="11" id="KW-0407">Ion channel</keyword>
<evidence type="ECO:0000256" key="7">
    <source>
        <dbReference type="ARBA" id="ARBA00023136"/>
    </source>
</evidence>
<organism evidence="14">
    <name type="scientific">Clastoptera arizonana</name>
    <name type="common">Arizona spittle bug</name>
    <dbReference type="NCBI Taxonomy" id="38151"/>
    <lineage>
        <taxon>Eukaryota</taxon>
        <taxon>Metazoa</taxon>
        <taxon>Ecdysozoa</taxon>
        <taxon>Arthropoda</taxon>
        <taxon>Hexapoda</taxon>
        <taxon>Insecta</taxon>
        <taxon>Pterygota</taxon>
        <taxon>Neoptera</taxon>
        <taxon>Paraneoptera</taxon>
        <taxon>Hemiptera</taxon>
        <taxon>Auchenorrhyncha</taxon>
        <taxon>Cercopoidea</taxon>
        <taxon>Clastopteridae</taxon>
        <taxon>Clastoptera</taxon>
    </lineage>
</organism>
<comment type="similarity">
    <text evidence="2">Belongs to the glutamate-gated ion channel (TC 1.A.10.1) family.</text>
</comment>
<dbReference type="GO" id="GO:0015276">
    <property type="term" value="F:ligand-gated monoatomic ion channel activity"/>
    <property type="evidence" value="ECO:0007669"/>
    <property type="project" value="InterPro"/>
</dbReference>
<name>A0A1B6D521_9HEMI</name>
<accession>A0A1B6D521</accession>
<proteinExistence type="inferred from homology"/>
<evidence type="ECO:0000256" key="10">
    <source>
        <dbReference type="ARBA" id="ARBA00023286"/>
    </source>
</evidence>
<evidence type="ECO:0000256" key="9">
    <source>
        <dbReference type="ARBA" id="ARBA00023180"/>
    </source>
</evidence>
<feature type="transmembrane region" description="Helical" evidence="12">
    <location>
        <begin position="180"/>
        <end position="198"/>
    </location>
</feature>
<keyword evidence="7 12" id="KW-0472">Membrane</keyword>
<dbReference type="InterPro" id="IPR001320">
    <property type="entry name" value="Iontro_rcpt_C"/>
</dbReference>
<dbReference type="Gene3D" id="1.10.287.70">
    <property type="match status" value="1"/>
</dbReference>
<gene>
    <name evidence="14" type="ORF">g.12920</name>
</gene>
<keyword evidence="9" id="KW-0325">Glycoprotein</keyword>
<evidence type="ECO:0000313" key="14">
    <source>
        <dbReference type="EMBL" id="JAS20799.1"/>
    </source>
</evidence>
<feature type="non-terminal residue" evidence="14">
    <location>
        <position position="1"/>
    </location>
</feature>
<protein>
    <recommendedName>
        <fullName evidence="13">Ionotropic glutamate receptor C-terminal domain-containing protein</fullName>
    </recommendedName>
</protein>
<dbReference type="PANTHER" id="PTHR18966">
    <property type="entry name" value="IONOTROPIC GLUTAMATE RECEPTOR"/>
    <property type="match status" value="1"/>
</dbReference>